<protein>
    <submittedName>
        <fullName evidence="1">Deazaflavin-dependent oxidoreductase (Nitroreductase family)</fullName>
    </submittedName>
</protein>
<organism evidence="1 2">
    <name type="scientific">Allonocardiopsis opalescens</name>
    <dbReference type="NCBI Taxonomy" id="1144618"/>
    <lineage>
        <taxon>Bacteria</taxon>
        <taxon>Bacillati</taxon>
        <taxon>Actinomycetota</taxon>
        <taxon>Actinomycetes</taxon>
        <taxon>Streptosporangiales</taxon>
        <taxon>Allonocardiopsis</taxon>
    </lineage>
</organism>
<dbReference type="InterPro" id="IPR012349">
    <property type="entry name" value="Split_barrel_FMN-bd"/>
</dbReference>
<dbReference type="Gene3D" id="2.30.110.10">
    <property type="entry name" value="Electron Transport, Fmn-binding Protein, Chain A"/>
    <property type="match status" value="1"/>
</dbReference>
<reference evidence="1 2" key="1">
    <citation type="submission" date="2018-03" db="EMBL/GenBank/DDBJ databases">
        <title>Genomic Encyclopedia of Archaeal and Bacterial Type Strains, Phase II (KMG-II): from individual species to whole genera.</title>
        <authorList>
            <person name="Goeker M."/>
        </authorList>
    </citation>
    <scope>NUCLEOTIDE SEQUENCE [LARGE SCALE GENOMIC DNA]</scope>
    <source>
        <strain evidence="1 2">DSM 45601</strain>
    </source>
</reference>
<comment type="caution">
    <text evidence="1">The sequence shown here is derived from an EMBL/GenBank/DDBJ whole genome shotgun (WGS) entry which is preliminary data.</text>
</comment>
<name>A0A2T0PZ04_9ACTN</name>
<dbReference type="AlphaFoldDB" id="A0A2T0PZ04"/>
<dbReference type="Proteomes" id="UP000237846">
    <property type="component" value="Unassembled WGS sequence"/>
</dbReference>
<dbReference type="GO" id="GO:0016491">
    <property type="term" value="F:oxidoreductase activity"/>
    <property type="evidence" value="ECO:0007669"/>
    <property type="project" value="InterPro"/>
</dbReference>
<gene>
    <name evidence="1" type="ORF">CLV72_107296</name>
</gene>
<evidence type="ECO:0000313" key="1">
    <source>
        <dbReference type="EMBL" id="PRX96773.1"/>
    </source>
</evidence>
<dbReference type="RefSeq" id="WP_211303060.1">
    <property type="nucleotide sequence ID" value="NZ_PVZC01000007.1"/>
</dbReference>
<evidence type="ECO:0000313" key="2">
    <source>
        <dbReference type="Proteomes" id="UP000237846"/>
    </source>
</evidence>
<dbReference type="InterPro" id="IPR004378">
    <property type="entry name" value="F420H2_quin_Rdtase"/>
</dbReference>
<accession>A0A2T0PZ04</accession>
<dbReference type="Pfam" id="PF04075">
    <property type="entry name" value="F420H2_quin_red"/>
    <property type="match status" value="1"/>
</dbReference>
<keyword evidence="2" id="KW-1185">Reference proteome</keyword>
<sequence length="162" mass="18132">MPRPFPAGAAKRWMYRGGRPNALARVLNRLAALQFATGRLAPRNWVALEVVGRRSGRPISFPLVLTDHGGERYLVSMLGEDANWVRNVRAADGRAVLLHGARELVRLREIPVADRAPVLRRYLRLAPGARPHFPVDRDAPPPEFERVAGRYPVFRVESAADD</sequence>
<dbReference type="EMBL" id="PVZC01000007">
    <property type="protein sequence ID" value="PRX96773.1"/>
    <property type="molecule type" value="Genomic_DNA"/>
</dbReference>
<proteinExistence type="predicted"/>